<evidence type="ECO:0000256" key="3">
    <source>
        <dbReference type="ARBA" id="ARBA00022777"/>
    </source>
</evidence>
<keyword evidence="1" id="KW-0808">Transferase</keyword>
<dbReference type="SMART" id="SM00220">
    <property type="entry name" value="S_TKc"/>
    <property type="match status" value="1"/>
</dbReference>
<dbReference type="PROSITE" id="PS00108">
    <property type="entry name" value="PROTEIN_KINASE_ST"/>
    <property type="match status" value="1"/>
</dbReference>
<dbReference type="CDD" id="cd00180">
    <property type="entry name" value="PKc"/>
    <property type="match status" value="1"/>
</dbReference>
<dbReference type="GO" id="GO:0010506">
    <property type="term" value="P:regulation of autophagy"/>
    <property type="evidence" value="ECO:0007669"/>
    <property type="project" value="InterPro"/>
</dbReference>
<dbReference type="InterPro" id="IPR000719">
    <property type="entry name" value="Prot_kinase_dom"/>
</dbReference>
<protein>
    <recommendedName>
        <fullName evidence="5">Protein kinase domain-containing protein</fullName>
    </recommendedName>
</protein>
<dbReference type="PROSITE" id="PS50011">
    <property type="entry name" value="PROTEIN_KINASE_DOM"/>
    <property type="match status" value="1"/>
</dbReference>
<dbReference type="Pfam" id="PF00069">
    <property type="entry name" value="Pkinase"/>
    <property type="match status" value="1"/>
</dbReference>
<comment type="caution">
    <text evidence="6">The sequence shown here is derived from an EMBL/GenBank/DDBJ whole genome shotgun (WGS) entry which is preliminary data.</text>
</comment>
<dbReference type="InterPro" id="IPR045269">
    <property type="entry name" value="Atg1-like"/>
</dbReference>
<keyword evidence="4" id="KW-0067">ATP-binding</keyword>
<name>A0A1R2D2X3_9CILI</name>
<feature type="domain" description="Protein kinase" evidence="5">
    <location>
        <begin position="227"/>
        <end position="518"/>
    </location>
</feature>
<keyword evidence="7" id="KW-1185">Reference proteome</keyword>
<evidence type="ECO:0000256" key="4">
    <source>
        <dbReference type="ARBA" id="ARBA00022840"/>
    </source>
</evidence>
<dbReference type="GO" id="GO:0016020">
    <property type="term" value="C:membrane"/>
    <property type="evidence" value="ECO:0007669"/>
    <property type="project" value="TreeGrafter"/>
</dbReference>
<dbReference type="Gene3D" id="1.10.510.10">
    <property type="entry name" value="Transferase(Phosphotransferase) domain 1"/>
    <property type="match status" value="1"/>
</dbReference>
<evidence type="ECO:0000313" key="6">
    <source>
        <dbReference type="EMBL" id="OMJ95602.1"/>
    </source>
</evidence>
<evidence type="ECO:0000256" key="1">
    <source>
        <dbReference type="ARBA" id="ARBA00022679"/>
    </source>
</evidence>
<dbReference type="InterPro" id="IPR011009">
    <property type="entry name" value="Kinase-like_dom_sf"/>
</dbReference>
<reference evidence="6 7" key="1">
    <citation type="submission" date="2016-11" db="EMBL/GenBank/DDBJ databases">
        <title>The macronuclear genome of Stentor coeruleus: a giant cell with tiny introns.</title>
        <authorList>
            <person name="Slabodnick M."/>
            <person name="Ruby J.G."/>
            <person name="Reiff S.B."/>
            <person name="Swart E.C."/>
            <person name="Gosai S."/>
            <person name="Prabakaran S."/>
            <person name="Witkowska E."/>
            <person name="Larue G.E."/>
            <person name="Fisher S."/>
            <person name="Freeman R.M."/>
            <person name="Gunawardena J."/>
            <person name="Chu W."/>
            <person name="Stover N.A."/>
            <person name="Gregory B.D."/>
            <person name="Nowacki M."/>
            <person name="Derisi J."/>
            <person name="Roy S.W."/>
            <person name="Marshall W.F."/>
            <person name="Sood P."/>
        </authorList>
    </citation>
    <scope>NUCLEOTIDE SEQUENCE [LARGE SCALE GENOMIC DNA]</scope>
    <source>
        <strain evidence="6">WM001</strain>
    </source>
</reference>
<proteinExistence type="predicted"/>
<dbReference type="GO" id="GO:0000045">
    <property type="term" value="P:autophagosome assembly"/>
    <property type="evidence" value="ECO:0007669"/>
    <property type="project" value="TreeGrafter"/>
</dbReference>
<dbReference type="SUPFAM" id="SSF56112">
    <property type="entry name" value="Protein kinase-like (PK-like)"/>
    <property type="match status" value="1"/>
</dbReference>
<dbReference type="GO" id="GO:0004674">
    <property type="term" value="F:protein serine/threonine kinase activity"/>
    <property type="evidence" value="ECO:0007669"/>
    <property type="project" value="InterPro"/>
</dbReference>
<gene>
    <name evidence="6" type="ORF">SteCoe_1029</name>
</gene>
<dbReference type="AlphaFoldDB" id="A0A1R2D2X3"/>
<dbReference type="Proteomes" id="UP000187209">
    <property type="component" value="Unassembled WGS sequence"/>
</dbReference>
<dbReference type="InterPro" id="IPR008271">
    <property type="entry name" value="Ser/Thr_kinase_AS"/>
</dbReference>
<evidence type="ECO:0000259" key="5">
    <source>
        <dbReference type="PROSITE" id="PS50011"/>
    </source>
</evidence>
<organism evidence="6 7">
    <name type="scientific">Stentor coeruleus</name>
    <dbReference type="NCBI Taxonomy" id="5963"/>
    <lineage>
        <taxon>Eukaryota</taxon>
        <taxon>Sar</taxon>
        <taxon>Alveolata</taxon>
        <taxon>Ciliophora</taxon>
        <taxon>Postciliodesmatophora</taxon>
        <taxon>Heterotrichea</taxon>
        <taxon>Heterotrichida</taxon>
        <taxon>Stentoridae</taxon>
        <taxon>Stentor</taxon>
    </lineage>
</organism>
<evidence type="ECO:0000313" key="7">
    <source>
        <dbReference type="Proteomes" id="UP000187209"/>
    </source>
</evidence>
<keyword evidence="3" id="KW-0418">Kinase</keyword>
<evidence type="ECO:0000256" key="2">
    <source>
        <dbReference type="ARBA" id="ARBA00022741"/>
    </source>
</evidence>
<dbReference type="PANTHER" id="PTHR24348:SF22">
    <property type="entry name" value="NON-SPECIFIC SERINE_THREONINE PROTEIN KINASE"/>
    <property type="match status" value="1"/>
</dbReference>
<dbReference type="GO" id="GO:0005776">
    <property type="term" value="C:autophagosome"/>
    <property type="evidence" value="ECO:0007669"/>
    <property type="project" value="TreeGrafter"/>
</dbReference>
<sequence length="520" mass="61203">MLGIDKECFEDYFYDNPGLLENSEKTIKDLKRILEENPVYHYKKELGTLKISPEDENSLYSFLCLRKFHIEIAKHQIKFQTLRSILNGINFSKIKIENLFASFIQPCSFNILCKIFKVLSRCQELNFIKDEMEGFIIVQILAYLNTEILDHSEKFTTLRLLSSCKNDNLILEEACKILELKFEMTTTENRILSKTKLANYVPNDFYQNPIEFQEKKSQLPIQSREQFELGEQIHARHPNKSRRRTLGIHKIIQNIIPEKKLVAKVTKSDCLSKLNQEEADLLVEMKSTENIVEVFGVILEENPYTLYIILEEAPLTLAKNIEKWHSRDLYYRQNHQDERESEALSLLKQMLEAIMALRSKNIWHRDIKPDNILVFNEGYRTVYKLTDFDVSRKHKRCDYGDTVESHLIQVGTGSYIAPELISGKIYMDKFNVKNINYNKSDVYSLGITVYEFLFTLSEGKINCYMDELQSIINRRLEDNVRNKTLKEYLREMLCVNCKARISFANLYKLIQDEDETFIEQ</sequence>
<dbReference type="PANTHER" id="PTHR24348">
    <property type="entry name" value="SERINE/THREONINE-PROTEIN KINASE UNC-51-RELATED"/>
    <property type="match status" value="1"/>
</dbReference>
<dbReference type="GO" id="GO:0005524">
    <property type="term" value="F:ATP binding"/>
    <property type="evidence" value="ECO:0007669"/>
    <property type="project" value="UniProtKB-KW"/>
</dbReference>
<dbReference type="GO" id="GO:0005829">
    <property type="term" value="C:cytosol"/>
    <property type="evidence" value="ECO:0007669"/>
    <property type="project" value="TreeGrafter"/>
</dbReference>
<accession>A0A1R2D2X3</accession>
<dbReference type="EMBL" id="MPUH01000010">
    <property type="protein sequence ID" value="OMJ95602.1"/>
    <property type="molecule type" value="Genomic_DNA"/>
</dbReference>
<dbReference type="GO" id="GO:0000407">
    <property type="term" value="C:phagophore assembly site"/>
    <property type="evidence" value="ECO:0007669"/>
    <property type="project" value="TreeGrafter"/>
</dbReference>
<dbReference type="OrthoDB" id="296674at2759"/>
<keyword evidence="2" id="KW-0547">Nucleotide-binding</keyword>